<dbReference type="OrthoDB" id="9771544at2"/>
<dbReference type="EMBL" id="SNYJ01000002">
    <property type="protein sequence ID" value="TDQ41999.1"/>
    <property type="molecule type" value="Genomic_DNA"/>
</dbReference>
<dbReference type="GO" id="GO:0005886">
    <property type="term" value="C:plasma membrane"/>
    <property type="evidence" value="ECO:0007669"/>
    <property type="project" value="UniProtKB-SubCell"/>
</dbReference>
<dbReference type="Proteomes" id="UP000295632">
    <property type="component" value="Unassembled WGS sequence"/>
</dbReference>
<gene>
    <name evidence="9" type="ORF">EV213_10227</name>
</gene>
<dbReference type="GO" id="GO:0055085">
    <property type="term" value="P:transmembrane transport"/>
    <property type="evidence" value="ECO:0007669"/>
    <property type="project" value="InterPro"/>
</dbReference>
<dbReference type="InterPro" id="IPR035906">
    <property type="entry name" value="MetI-like_sf"/>
</dbReference>
<keyword evidence="2 7" id="KW-0813">Transport</keyword>
<feature type="transmembrane region" description="Helical" evidence="7">
    <location>
        <begin position="73"/>
        <end position="92"/>
    </location>
</feature>
<evidence type="ECO:0000256" key="7">
    <source>
        <dbReference type="RuleBase" id="RU363032"/>
    </source>
</evidence>
<feature type="transmembrane region" description="Helical" evidence="7">
    <location>
        <begin position="238"/>
        <end position="259"/>
    </location>
</feature>
<dbReference type="InterPro" id="IPR000515">
    <property type="entry name" value="MetI-like"/>
</dbReference>
<keyword evidence="5 7" id="KW-1133">Transmembrane helix</keyword>
<keyword evidence="3" id="KW-1003">Cell membrane</keyword>
<sequence>MSSLQSKILLHTGLLIGVFLSVFPFYWLAVMSTSSSSEILAFPPNLFFGDQLIINVQNVFASINFFQATGNTIFVAVITTVGTLFFCSLAGFTFAKFQFPGKTFLFVSLLATMMIPSQLSFVPQFLIMASIGWVNTFQALIVPGLAGAFGIFWIKQYCEESVPDELMDAGRLDGCGQFRLYYHVALPILRPAMAFLGIFTFVGIWNDYLWPLVVLNDSSKFTLQVMLAQLNGIYNTDYGMVMAGTLLATIPLIALFAIFSRQFISGIADGAIKG</sequence>
<comment type="similarity">
    <text evidence="7">Belongs to the binding-protein-dependent transport system permease family.</text>
</comment>
<evidence type="ECO:0000256" key="3">
    <source>
        <dbReference type="ARBA" id="ARBA00022475"/>
    </source>
</evidence>
<keyword evidence="6 7" id="KW-0472">Membrane</keyword>
<dbReference type="Gene3D" id="1.10.3720.10">
    <property type="entry name" value="MetI-like"/>
    <property type="match status" value="1"/>
</dbReference>
<evidence type="ECO:0000256" key="1">
    <source>
        <dbReference type="ARBA" id="ARBA00004651"/>
    </source>
</evidence>
<protein>
    <submittedName>
        <fullName evidence="9">Carbohydrate ABC transporter membrane protein 2 (CUT1 family)</fullName>
    </submittedName>
</protein>
<accession>A0A4R6UAR9</accession>
<dbReference type="AlphaFoldDB" id="A0A4R6UAR9"/>
<name>A0A4R6UAR9_9BACI</name>
<organism evidence="9 10">
    <name type="scientific">Aureibacillus halotolerans</name>
    <dbReference type="NCBI Taxonomy" id="1508390"/>
    <lineage>
        <taxon>Bacteria</taxon>
        <taxon>Bacillati</taxon>
        <taxon>Bacillota</taxon>
        <taxon>Bacilli</taxon>
        <taxon>Bacillales</taxon>
        <taxon>Bacillaceae</taxon>
        <taxon>Aureibacillus</taxon>
    </lineage>
</organism>
<evidence type="ECO:0000313" key="10">
    <source>
        <dbReference type="Proteomes" id="UP000295632"/>
    </source>
</evidence>
<evidence type="ECO:0000256" key="4">
    <source>
        <dbReference type="ARBA" id="ARBA00022692"/>
    </source>
</evidence>
<dbReference type="PANTHER" id="PTHR43744:SF12">
    <property type="entry name" value="ABC TRANSPORTER PERMEASE PROTEIN MG189-RELATED"/>
    <property type="match status" value="1"/>
</dbReference>
<dbReference type="Pfam" id="PF00528">
    <property type="entry name" value="BPD_transp_1"/>
    <property type="match status" value="1"/>
</dbReference>
<dbReference type="RefSeq" id="WP_133578902.1">
    <property type="nucleotide sequence ID" value="NZ_SNYJ01000002.1"/>
</dbReference>
<comment type="caution">
    <text evidence="9">The sequence shown here is derived from an EMBL/GenBank/DDBJ whole genome shotgun (WGS) entry which is preliminary data.</text>
</comment>
<feature type="transmembrane region" description="Helical" evidence="7">
    <location>
        <begin position="104"/>
        <end position="127"/>
    </location>
</feature>
<proteinExistence type="inferred from homology"/>
<feature type="domain" description="ABC transmembrane type-1" evidence="8">
    <location>
        <begin position="69"/>
        <end position="259"/>
    </location>
</feature>
<feature type="transmembrane region" description="Helical" evidence="7">
    <location>
        <begin position="12"/>
        <end position="30"/>
    </location>
</feature>
<feature type="transmembrane region" description="Helical" evidence="7">
    <location>
        <begin position="180"/>
        <end position="205"/>
    </location>
</feature>
<evidence type="ECO:0000259" key="8">
    <source>
        <dbReference type="PROSITE" id="PS50928"/>
    </source>
</evidence>
<evidence type="ECO:0000256" key="5">
    <source>
        <dbReference type="ARBA" id="ARBA00022989"/>
    </source>
</evidence>
<reference evidence="9 10" key="1">
    <citation type="submission" date="2019-03" db="EMBL/GenBank/DDBJ databases">
        <title>Genomic Encyclopedia of Type Strains, Phase IV (KMG-IV): sequencing the most valuable type-strain genomes for metagenomic binning, comparative biology and taxonomic classification.</title>
        <authorList>
            <person name="Goeker M."/>
        </authorList>
    </citation>
    <scope>NUCLEOTIDE SEQUENCE [LARGE SCALE GENOMIC DNA]</scope>
    <source>
        <strain evidence="9 10">DSM 28697</strain>
    </source>
</reference>
<dbReference type="PROSITE" id="PS50928">
    <property type="entry name" value="ABC_TM1"/>
    <property type="match status" value="1"/>
</dbReference>
<evidence type="ECO:0000256" key="2">
    <source>
        <dbReference type="ARBA" id="ARBA00022448"/>
    </source>
</evidence>
<keyword evidence="4 7" id="KW-0812">Transmembrane</keyword>
<comment type="subcellular location">
    <subcellularLocation>
        <location evidence="1 7">Cell membrane</location>
        <topology evidence="1 7">Multi-pass membrane protein</topology>
    </subcellularLocation>
</comment>
<evidence type="ECO:0000313" key="9">
    <source>
        <dbReference type="EMBL" id="TDQ41999.1"/>
    </source>
</evidence>
<keyword evidence="10" id="KW-1185">Reference proteome</keyword>
<dbReference type="CDD" id="cd06261">
    <property type="entry name" value="TM_PBP2"/>
    <property type="match status" value="1"/>
</dbReference>
<dbReference type="PANTHER" id="PTHR43744">
    <property type="entry name" value="ABC TRANSPORTER PERMEASE PROTEIN MG189-RELATED-RELATED"/>
    <property type="match status" value="1"/>
</dbReference>
<dbReference type="SUPFAM" id="SSF161098">
    <property type="entry name" value="MetI-like"/>
    <property type="match status" value="1"/>
</dbReference>
<feature type="transmembrane region" description="Helical" evidence="7">
    <location>
        <begin position="133"/>
        <end position="154"/>
    </location>
</feature>
<evidence type="ECO:0000256" key="6">
    <source>
        <dbReference type="ARBA" id="ARBA00023136"/>
    </source>
</evidence>